<evidence type="ECO:0000313" key="2">
    <source>
        <dbReference type="Proteomes" id="UP000887563"/>
    </source>
</evidence>
<feature type="region of interest" description="Disordered" evidence="1">
    <location>
        <begin position="266"/>
        <end position="309"/>
    </location>
</feature>
<name>A0A914LRM9_MELIC</name>
<feature type="region of interest" description="Disordered" evidence="1">
    <location>
        <begin position="33"/>
        <end position="179"/>
    </location>
</feature>
<feature type="compositionally biased region" description="Basic and acidic residues" evidence="1">
    <location>
        <begin position="33"/>
        <end position="112"/>
    </location>
</feature>
<feature type="compositionally biased region" description="Basic and acidic residues" evidence="1">
    <location>
        <begin position="266"/>
        <end position="283"/>
    </location>
</feature>
<evidence type="ECO:0000256" key="1">
    <source>
        <dbReference type="SAM" id="MobiDB-lite"/>
    </source>
</evidence>
<organism evidence="2 3">
    <name type="scientific">Meloidogyne incognita</name>
    <name type="common">Southern root-knot nematode worm</name>
    <name type="synonym">Oxyuris incognita</name>
    <dbReference type="NCBI Taxonomy" id="6306"/>
    <lineage>
        <taxon>Eukaryota</taxon>
        <taxon>Metazoa</taxon>
        <taxon>Ecdysozoa</taxon>
        <taxon>Nematoda</taxon>
        <taxon>Chromadorea</taxon>
        <taxon>Rhabditida</taxon>
        <taxon>Tylenchina</taxon>
        <taxon>Tylenchomorpha</taxon>
        <taxon>Tylenchoidea</taxon>
        <taxon>Meloidogynidae</taxon>
        <taxon>Meloidogyninae</taxon>
        <taxon>Meloidogyne</taxon>
        <taxon>Meloidogyne incognita group</taxon>
    </lineage>
</organism>
<feature type="compositionally biased region" description="Polar residues" evidence="1">
    <location>
        <begin position="299"/>
        <end position="309"/>
    </location>
</feature>
<reference evidence="3" key="1">
    <citation type="submission" date="2022-11" db="UniProtKB">
        <authorList>
            <consortium name="WormBaseParasite"/>
        </authorList>
    </citation>
    <scope>IDENTIFICATION</scope>
</reference>
<keyword evidence="2" id="KW-1185">Reference proteome</keyword>
<dbReference type="Proteomes" id="UP000887563">
    <property type="component" value="Unplaced"/>
</dbReference>
<proteinExistence type="predicted"/>
<dbReference type="WBParaSite" id="Minc3s00627g15298">
    <property type="protein sequence ID" value="Minc3s00627g15298"/>
    <property type="gene ID" value="Minc3s00627g15298"/>
</dbReference>
<feature type="compositionally biased region" description="Basic and acidic residues" evidence="1">
    <location>
        <begin position="159"/>
        <end position="179"/>
    </location>
</feature>
<sequence length="324" mass="38501">MYETEYELAEKMSKRKEYYTAYNLKTKEKFSEYNRNYRENNKNKIKERRNSADYKQMQKENDRKYNYNNKEKRQEYRRLYTQNNKEKKRESDRKYREKKKNEMESLKNEISKLKNIQSNNNEGTSFVIPQNNDSSKASDNLTKILNEGAKLSVAPQSQKYKEKLKTSSKNEPRIDEDEKKLRKKEYDKERYQMNKEKICGDSRKYRRRMKENIENLRKNRLEIVQNINSELINIESKEGNLLPNTQNNECENKEKEPIVSKENIQLEKGEDVEVNDNAEKGEDTPIQSSHNLKGIGNAEGTSFVNPQTDDCVNNLSDPISCPHV</sequence>
<accession>A0A914LRM9</accession>
<dbReference type="AlphaFoldDB" id="A0A914LRM9"/>
<evidence type="ECO:0000313" key="3">
    <source>
        <dbReference type="WBParaSite" id="Minc3s00627g15298"/>
    </source>
</evidence>
<feature type="compositionally biased region" description="Polar residues" evidence="1">
    <location>
        <begin position="114"/>
        <end position="143"/>
    </location>
</feature>
<protein>
    <submittedName>
        <fullName evidence="3">Uncharacterized protein</fullName>
    </submittedName>
</protein>